<dbReference type="RefSeq" id="WP_344008133.1">
    <property type="nucleotide sequence ID" value="NZ_BAAAMY010000006.1"/>
</dbReference>
<dbReference type="Proteomes" id="UP001501612">
    <property type="component" value="Unassembled WGS sequence"/>
</dbReference>
<protein>
    <recommendedName>
        <fullName evidence="3">3-methyladenine DNA glycosylase</fullName>
    </recommendedName>
</protein>
<evidence type="ECO:0000313" key="1">
    <source>
        <dbReference type="EMBL" id="GAA1924396.1"/>
    </source>
</evidence>
<name>A0ABP5AYG6_9ACTN</name>
<sequence>MLAAVPTVVLDDADLAGRTLAHEARWERLVGPYAKRRSRGERHPVHDFLFTYYAERPGRLRRWHPGHGVSLPAGAPHAAWRGYATDPATGRVVVPDTFLAERRVLVTTLHRLLRATERRPAHTGCFGLHEWAMVHGQADGDVRHALPLRLGSAGTDRVVEGHRIACSHFDAFRFFTDSARGLNTLRPASEDRADFEQPGCLHAGMDLYKHAYRLSPLVDSDLVLDCFALAADIRVLDMRASPYDLTGVPGVDPAPVRIETADGKREYAAAQAAFAARAAPLRRRLAAWCERLLEADAVAAAT</sequence>
<evidence type="ECO:0000313" key="2">
    <source>
        <dbReference type="Proteomes" id="UP001501612"/>
    </source>
</evidence>
<proteinExistence type="predicted"/>
<gene>
    <name evidence="1" type="ORF">GCM10009737_27650</name>
</gene>
<keyword evidence="2" id="KW-1185">Reference proteome</keyword>
<organism evidence="1 2">
    <name type="scientific">Nocardioides lentus</name>
    <dbReference type="NCBI Taxonomy" id="338077"/>
    <lineage>
        <taxon>Bacteria</taxon>
        <taxon>Bacillati</taxon>
        <taxon>Actinomycetota</taxon>
        <taxon>Actinomycetes</taxon>
        <taxon>Propionibacteriales</taxon>
        <taxon>Nocardioidaceae</taxon>
        <taxon>Nocardioides</taxon>
    </lineage>
</organism>
<dbReference type="EMBL" id="BAAAMY010000006">
    <property type="protein sequence ID" value="GAA1924396.1"/>
    <property type="molecule type" value="Genomic_DNA"/>
</dbReference>
<accession>A0ABP5AYG6</accession>
<comment type="caution">
    <text evidence="1">The sequence shown here is derived from an EMBL/GenBank/DDBJ whole genome shotgun (WGS) entry which is preliminary data.</text>
</comment>
<evidence type="ECO:0008006" key="3">
    <source>
        <dbReference type="Google" id="ProtNLM"/>
    </source>
</evidence>
<reference evidence="2" key="1">
    <citation type="journal article" date="2019" name="Int. J. Syst. Evol. Microbiol.">
        <title>The Global Catalogue of Microorganisms (GCM) 10K type strain sequencing project: providing services to taxonomists for standard genome sequencing and annotation.</title>
        <authorList>
            <consortium name="The Broad Institute Genomics Platform"/>
            <consortium name="The Broad Institute Genome Sequencing Center for Infectious Disease"/>
            <person name="Wu L."/>
            <person name="Ma J."/>
        </authorList>
    </citation>
    <scope>NUCLEOTIDE SEQUENCE [LARGE SCALE GENOMIC DNA]</scope>
    <source>
        <strain evidence="2">JCM 14046</strain>
    </source>
</reference>